<dbReference type="EMBL" id="JBHUIW010000001">
    <property type="protein sequence ID" value="MFD2180793.1"/>
    <property type="molecule type" value="Genomic_DNA"/>
</dbReference>
<reference evidence="2" key="1">
    <citation type="journal article" date="2019" name="Int. J. Syst. Evol. Microbiol.">
        <title>The Global Catalogue of Microorganisms (GCM) 10K type strain sequencing project: providing services to taxonomists for standard genome sequencing and annotation.</title>
        <authorList>
            <consortium name="The Broad Institute Genomics Platform"/>
            <consortium name="The Broad Institute Genome Sequencing Center for Infectious Disease"/>
            <person name="Wu L."/>
            <person name="Ma J."/>
        </authorList>
    </citation>
    <scope>NUCLEOTIDE SEQUENCE [LARGE SCALE GENOMIC DNA]</scope>
    <source>
        <strain evidence="2">CGMCC 1.6774</strain>
    </source>
</reference>
<organism evidence="1 2">
    <name type="scientific">Rhodoplanes azumiensis</name>
    <dbReference type="NCBI Taxonomy" id="1897628"/>
    <lineage>
        <taxon>Bacteria</taxon>
        <taxon>Pseudomonadati</taxon>
        <taxon>Pseudomonadota</taxon>
        <taxon>Alphaproteobacteria</taxon>
        <taxon>Hyphomicrobiales</taxon>
        <taxon>Nitrobacteraceae</taxon>
        <taxon>Rhodoplanes</taxon>
    </lineage>
</organism>
<keyword evidence="2" id="KW-1185">Reference proteome</keyword>
<protein>
    <recommendedName>
        <fullName evidence="3">Chorismate lyase</fullName>
    </recommendedName>
</protein>
<accession>A0ABW5ACY1</accession>
<sequence length="193" mass="20931">MVDVMVPDALQPEELQPASLRGVPAAEALSSRLLLTQLATRALEDWCRVRGLGSGHITVRRHDQPAPAVLDPDSLAALGGDARGTTLRRVDIRLGPVILVDAVNWYFADRLTAAMRERLRGDTPFGEAVSALKARRRTFHVSVAPPEVIEAATRNAGPHAAAVHVFEHRAALDLPDGTPVAVVHERYRAVLVR</sequence>
<proteinExistence type="predicted"/>
<evidence type="ECO:0008006" key="3">
    <source>
        <dbReference type="Google" id="ProtNLM"/>
    </source>
</evidence>
<dbReference type="Gene3D" id="3.40.1410.10">
    <property type="entry name" value="Chorismate lyase-like"/>
    <property type="match status" value="1"/>
</dbReference>
<evidence type="ECO:0000313" key="1">
    <source>
        <dbReference type="EMBL" id="MFD2180793.1"/>
    </source>
</evidence>
<gene>
    <name evidence="1" type="ORF">ACFSOX_01390</name>
</gene>
<dbReference type="SUPFAM" id="SSF64288">
    <property type="entry name" value="Chorismate lyase-like"/>
    <property type="match status" value="1"/>
</dbReference>
<dbReference type="InterPro" id="IPR028978">
    <property type="entry name" value="Chorismate_lyase_/UTRA_dom_sf"/>
</dbReference>
<dbReference type="Proteomes" id="UP001597314">
    <property type="component" value="Unassembled WGS sequence"/>
</dbReference>
<comment type="caution">
    <text evidence="1">The sequence shown here is derived from an EMBL/GenBank/DDBJ whole genome shotgun (WGS) entry which is preliminary data.</text>
</comment>
<name>A0ABW5ACY1_9BRAD</name>
<dbReference type="RefSeq" id="WP_378475998.1">
    <property type="nucleotide sequence ID" value="NZ_JBHUIW010000001.1"/>
</dbReference>
<evidence type="ECO:0000313" key="2">
    <source>
        <dbReference type="Proteomes" id="UP001597314"/>
    </source>
</evidence>